<feature type="domain" description="Leucine-binding protein" evidence="6">
    <location>
        <begin position="24"/>
        <end position="368"/>
    </location>
</feature>
<keyword evidence="8" id="KW-1185">Reference proteome</keyword>
<evidence type="ECO:0000256" key="2">
    <source>
        <dbReference type="ARBA" id="ARBA00022448"/>
    </source>
</evidence>
<organism evidence="7 8">
    <name type="scientific">Maridesulfovibrio hydrothermalis AM13 = DSM 14728</name>
    <dbReference type="NCBI Taxonomy" id="1121451"/>
    <lineage>
        <taxon>Bacteria</taxon>
        <taxon>Pseudomonadati</taxon>
        <taxon>Thermodesulfobacteriota</taxon>
        <taxon>Desulfovibrionia</taxon>
        <taxon>Desulfovibrionales</taxon>
        <taxon>Desulfovibrionaceae</taxon>
        <taxon>Maridesulfovibrio</taxon>
    </lineage>
</organism>
<evidence type="ECO:0000259" key="6">
    <source>
        <dbReference type="Pfam" id="PF13458"/>
    </source>
</evidence>
<dbReference type="GO" id="GO:0006865">
    <property type="term" value="P:amino acid transport"/>
    <property type="evidence" value="ECO:0007669"/>
    <property type="project" value="UniProtKB-KW"/>
</dbReference>
<dbReference type="Pfam" id="PF13458">
    <property type="entry name" value="Peripla_BP_6"/>
    <property type="match status" value="1"/>
</dbReference>
<evidence type="ECO:0000313" key="8">
    <source>
        <dbReference type="Proteomes" id="UP000010808"/>
    </source>
</evidence>
<reference evidence="7 8" key="1">
    <citation type="submission" date="2012-10" db="EMBL/GenBank/DDBJ databases">
        <authorList>
            <person name="Genoscope - CEA"/>
        </authorList>
    </citation>
    <scope>NUCLEOTIDE SEQUENCE [LARGE SCALE GENOMIC DNA]</scope>
    <source>
        <strain evidence="8">AM13 / DSM 14728</strain>
    </source>
</reference>
<keyword evidence="4" id="KW-0029">Amino-acid transport</keyword>
<name>L0RCC5_9BACT</name>
<evidence type="ECO:0000256" key="3">
    <source>
        <dbReference type="ARBA" id="ARBA00022729"/>
    </source>
</evidence>
<dbReference type="EMBL" id="FO203522">
    <property type="protein sequence ID" value="CCO24408.1"/>
    <property type="molecule type" value="Genomic_DNA"/>
</dbReference>
<dbReference type="AlphaFoldDB" id="L0RCC5"/>
<dbReference type="Proteomes" id="UP000010808">
    <property type="component" value="Chromosome"/>
</dbReference>
<evidence type="ECO:0000256" key="5">
    <source>
        <dbReference type="SAM" id="SignalP"/>
    </source>
</evidence>
<dbReference type="PATRIC" id="fig|1121451.3.peg.2361"/>
<dbReference type="KEGG" id="dhy:DESAM_22141"/>
<feature type="chain" id="PRO_5003947819" evidence="5">
    <location>
        <begin position="24"/>
        <end position="387"/>
    </location>
</feature>
<dbReference type="InterPro" id="IPR000709">
    <property type="entry name" value="Leu_Ile_Val-bd"/>
</dbReference>
<dbReference type="InterPro" id="IPR028081">
    <property type="entry name" value="Leu-bd"/>
</dbReference>
<proteinExistence type="inferred from homology"/>
<keyword evidence="2" id="KW-0813">Transport</keyword>
<dbReference type="PANTHER" id="PTHR47235:SF1">
    <property type="entry name" value="BLR6548 PROTEIN"/>
    <property type="match status" value="1"/>
</dbReference>
<dbReference type="InterPro" id="IPR028082">
    <property type="entry name" value="Peripla_BP_I"/>
</dbReference>
<dbReference type="RefSeq" id="WP_015337008.1">
    <property type="nucleotide sequence ID" value="NC_020055.1"/>
</dbReference>
<protein>
    <submittedName>
        <fullName evidence="7">Extracellular ligand-binding receptor</fullName>
    </submittedName>
</protein>
<comment type="similarity">
    <text evidence="1">Belongs to the leucine-binding protein family.</text>
</comment>
<dbReference type="PRINTS" id="PR00337">
    <property type="entry name" value="LEUILEVALBP"/>
</dbReference>
<evidence type="ECO:0000313" key="7">
    <source>
        <dbReference type="EMBL" id="CCO24408.1"/>
    </source>
</evidence>
<feature type="signal peptide" evidence="5">
    <location>
        <begin position="1"/>
        <end position="23"/>
    </location>
</feature>
<evidence type="ECO:0000256" key="1">
    <source>
        <dbReference type="ARBA" id="ARBA00010062"/>
    </source>
</evidence>
<dbReference type="eggNOG" id="COG0683">
    <property type="taxonomic scope" value="Bacteria"/>
</dbReference>
<evidence type="ECO:0000256" key="4">
    <source>
        <dbReference type="ARBA" id="ARBA00022970"/>
    </source>
</evidence>
<dbReference type="PANTHER" id="PTHR47235">
    <property type="entry name" value="BLR6548 PROTEIN"/>
    <property type="match status" value="1"/>
</dbReference>
<dbReference type="Gene3D" id="3.40.50.2300">
    <property type="match status" value="2"/>
</dbReference>
<keyword evidence="3 5" id="KW-0732">Signal</keyword>
<accession>L0RCC5</accession>
<dbReference type="SUPFAM" id="SSF53822">
    <property type="entry name" value="Periplasmic binding protein-like I"/>
    <property type="match status" value="1"/>
</dbReference>
<keyword evidence="7" id="KW-0675">Receptor</keyword>
<sequence length="387" mass="42145">MMKRTITLTVLMAAMLFASTAFATLKVGVLSDLTGPTSSVGVPYAQGIKDCIAYVNANGGIKGEKIELIQVDYAYNIQQALAAYKRFKSQGIVAMQGWGTGDTEALVRFVSRDRIPVFSASYSAHLMNPEKAPYNFTIAPDYSTQGRAGLKYIKDNWKKDRAPKIAFVYPDKPYGHVPLPAMKEYAEEIGFEITGDEVLSLKAMDATPQLLGLKKQNPDFVWVGGTTPSTAVLMKDAKKLGFNGKFLINIWGNDENLAKMAGPACEGNYGMQAAAVYGQNVPGMKVVKAQTKGQPQMTHYLRGFVSAMVMAEGMKKASANGKVTGQSIKEALETLRDYDPMGLAPAISYFPKDHRPSMAVNVCTVKDGNLEFVETVTLSRDAKWLGK</sequence>
<gene>
    <name evidence="7" type="ORF">DESAM_22141</name>
</gene>
<dbReference type="CDD" id="cd06334">
    <property type="entry name" value="PBP1_ABC_ligand_binding-like"/>
    <property type="match status" value="1"/>
</dbReference>
<dbReference type="HOGENOM" id="CLU_027128_7_3_7"/>
<dbReference type="STRING" id="1121451.DESAM_22141"/>